<evidence type="ECO:0000256" key="6">
    <source>
        <dbReference type="ARBA" id="ARBA00023010"/>
    </source>
</evidence>
<dbReference type="InterPro" id="IPR037665">
    <property type="entry name" value="Nucleoporin_S59-like"/>
</dbReference>
<evidence type="ECO:0000256" key="8">
    <source>
        <dbReference type="ARBA" id="ARBA00023242"/>
    </source>
</evidence>
<keyword evidence="4" id="KW-0509">mRNA transport</keyword>
<dbReference type="GO" id="GO:0003723">
    <property type="term" value="F:RNA binding"/>
    <property type="evidence" value="ECO:0007669"/>
    <property type="project" value="TreeGrafter"/>
</dbReference>
<keyword evidence="5" id="KW-0653">Protein transport</keyword>
<feature type="compositionally biased region" description="Low complexity" evidence="9">
    <location>
        <begin position="355"/>
        <end position="422"/>
    </location>
</feature>
<dbReference type="GO" id="GO:0044614">
    <property type="term" value="C:nuclear pore cytoplasmic filaments"/>
    <property type="evidence" value="ECO:0007669"/>
    <property type="project" value="TreeGrafter"/>
</dbReference>
<dbReference type="Gramene" id="PRQ16780">
    <property type="protein sequence ID" value="PRQ16780"/>
    <property type="gene ID" value="RchiOBHm_Chr7g0187941"/>
</dbReference>
<feature type="compositionally biased region" description="Polar residues" evidence="9">
    <location>
        <begin position="423"/>
        <end position="432"/>
    </location>
</feature>
<keyword evidence="8" id="KW-0539">Nucleus</keyword>
<dbReference type="Proteomes" id="UP000238479">
    <property type="component" value="Chromosome 7"/>
</dbReference>
<dbReference type="GO" id="GO:0008139">
    <property type="term" value="F:nuclear localization sequence binding"/>
    <property type="evidence" value="ECO:0007669"/>
    <property type="project" value="TreeGrafter"/>
</dbReference>
<evidence type="ECO:0000256" key="1">
    <source>
        <dbReference type="ARBA" id="ARBA00004567"/>
    </source>
</evidence>
<dbReference type="AlphaFoldDB" id="A0A2P6P4B8"/>
<organism evidence="10 11">
    <name type="scientific">Rosa chinensis</name>
    <name type="common">China rose</name>
    <dbReference type="NCBI Taxonomy" id="74649"/>
    <lineage>
        <taxon>Eukaryota</taxon>
        <taxon>Viridiplantae</taxon>
        <taxon>Streptophyta</taxon>
        <taxon>Embryophyta</taxon>
        <taxon>Tracheophyta</taxon>
        <taxon>Spermatophyta</taxon>
        <taxon>Magnoliopsida</taxon>
        <taxon>eudicotyledons</taxon>
        <taxon>Gunneridae</taxon>
        <taxon>Pentapetalae</taxon>
        <taxon>rosids</taxon>
        <taxon>fabids</taxon>
        <taxon>Rosales</taxon>
        <taxon>Rosaceae</taxon>
        <taxon>Rosoideae</taxon>
        <taxon>Rosoideae incertae sedis</taxon>
        <taxon>Rosa</taxon>
    </lineage>
</organism>
<evidence type="ECO:0000256" key="9">
    <source>
        <dbReference type="SAM" id="MobiDB-lite"/>
    </source>
</evidence>
<dbReference type="PANTHER" id="PTHR23198:SF19">
    <property type="entry name" value="NUCLEAR PORE COMPLEX PROTEIN NUP98A-LIKE ISOFORM X1"/>
    <property type="match status" value="1"/>
</dbReference>
<keyword evidence="11" id="KW-1185">Reference proteome</keyword>
<evidence type="ECO:0000256" key="7">
    <source>
        <dbReference type="ARBA" id="ARBA00023132"/>
    </source>
</evidence>
<keyword evidence="6" id="KW-0811">Translocation</keyword>
<dbReference type="GO" id="GO:0000973">
    <property type="term" value="P:post-transcriptional tethering of RNA polymerase II gene DNA at nuclear periphery"/>
    <property type="evidence" value="ECO:0007669"/>
    <property type="project" value="TreeGrafter"/>
</dbReference>
<evidence type="ECO:0000256" key="2">
    <source>
        <dbReference type="ARBA" id="ARBA00008926"/>
    </source>
</evidence>
<feature type="region of interest" description="Disordered" evidence="9">
    <location>
        <begin position="340"/>
        <end position="443"/>
    </location>
</feature>
<keyword evidence="7" id="KW-0906">Nuclear pore complex</keyword>
<dbReference type="PANTHER" id="PTHR23198">
    <property type="entry name" value="NUCLEOPORIN"/>
    <property type="match status" value="1"/>
</dbReference>
<evidence type="ECO:0000256" key="4">
    <source>
        <dbReference type="ARBA" id="ARBA00022816"/>
    </source>
</evidence>
<proteinExistence type="inferred from homology"/>
<accession>A0A2P6P4B8</accession>
<dbReference type="Gene3D" id="1.10.10.2360">
    <property type="match status" value="1"/>
</dbReference>
<dbReference type="GO" id="GO:0034398">
    <property type="term" value="P:telomere tethering at nuclear periphery"/>
    <property type="evidence" value="ECO:0007669"/>
    <property type="project" value="TreeGrafter"/>
</dbReference>
<dbReference type="STRING" id="74649.A0A2P6P4B8"/>
<dbReference type="FunFam" id="1.10.10.2360:FF:000001">
    <property type="entry name" value="Nuclear pore complex protein Nup98-Nup96"/>
    <property type="match status" value="1"/>
</dbReference>
<reference evidence="10 11" key="1">
    <citation type="journal article" date="2018" name="Nat. Genet.">
        <title>The Rosa genome provides new insights in the design of modern roses.</title>
        <authorList>
            <person name="Bendahmane M."/>
        </authorList>
    </citation>
    <scope>NUCLEOTIDE SEQUENCE [LARGE SCALE GENOMIC DNA]</scope>
    <source>
        <strain evidence="11">cv. Old Blush</strain>
    </source>
</reference>
<evidence type="ECO:0000313" key="11">
    <source>
        <dbReference type="Proteomes" id="UP000238479"/>
    </source>
</evidence>
<dbReference type="GO" id="GO:0006606">
    <property type="term" value="P:protein import into nucleus"/>
    <property type="evidence" value="ECO:0007669"/>
    <property type="project" value="TreeGrafter"/>
</dbReference>
<protein>
    <submittedName>
        <fullName evidence="10">Uncharacterized protein</fullName>
    </submittedName>
</protein>
<name>A0A2P6P4B8_ROSCH</name>
<evidence type="ECO:0000256" key="5">
    <source>
        <dbReference type="ARBA" id="ARBA00022927"/>
    </source>
</evidence>
<dbReference type="EMBL" id="PDCK01000045">
    <property type="protein sequence ID" value="PRQ16780.1"/>
    <property type="molecule type" value="Genomic_DNA"/>
</dbReference>
<evidence type="ECO:0000313" key="10">
    <source>
        <dbReference type="EMBL" id="PRQ16780.1"/>
    </source>
</evidence>
<dbReference type="GO" id="GO:0051028">
    <property type="term" value="P:mRNA transport"/>
    <property type="evidence" value="ECO:0007669"/>
    <property type="project" value="UniProtKB-KW"/>
</dbReference>
<comment type="subcellular location">
    <subcellularLocation>
        <location evidence="1">Nucleus</location>
        <location evidence="1">Nuclear pore complex</location>
    </subcellularLocation>
</comment>
<sequence>MPSFGFYNSFGAPKPVFETKTGSGWSPFGTTTTPAFSTTSCPAFATSNPAFDFTTFFGAPVFNTASTPAFGTNCTTTLATTGTPAFGTTSTPTIGTPITITPGVGTSTAPTGGTNAIAITSSVGTASTPTVGNSITIAPSVGATVTIAPALGTSITITQAAGTTITITSNPTYGATSTPALVVQVLHPFSFQHPLLLQAPQAVLLILLAFQHPLLLLLRNQLAPLAAAKLVLHLLLDRGDLHLVRAQSTPIVGNNASRQSAFRGHHGQGSRVVPYTASAEIDSNGAGRMKSISAMPIHEHKCHEELRWEDYQLGDKGGAVPPGGSGFSCQFTTQSFLQKEKPTSFGPYGSPFAHTSSSTSNISSSSPFGQPSSSPFGQPSSNPYGRTSSSPFAPPSSSQFVQPSSSPFAQSLGSSISGNSNLFTPSSIGQTSPPHPSWCMHSQVSQPVQTSIPLFNRNQTNTGNFIGIYLHRCSGLFIS</sequence>
<comment type="caution">
    <text evidence="10">The sequence shown here is derived from an EMBL/GenBank/DDBJ whole genome shotgun (WGS) entry which is preliminary data.</text>
</comment>
<dbReference type="GO" id="GO:0006405">
    <property type="term" value="P:RNA export from nucleus"/>
    <property type="evidence" value="ECO:0007669"/>
    <property type="project" value="TreeGrafter"/>
</dbReference>
<gene>
    <name evidence="10" type="ORF">RchiOBHm_Chr7g0187941</name>
</gene>
<dbReference type="GO" id="GO:0017056">
    <property type="term" value="F:structural constituent of nuclear pore"/>
    <property type="evidence" value="ECO:0007669"/>
    <property type="project" value="TreeGrafter"/>
</dbReference>
<keyword evidence="3" id="KW-0813">Transport</keyword>
<evidence type="ECO:0000256" key="3">
    <source>
        <dbReference type="ARBA" id="ARBA00022448"/>
    </source>
</evidence>
<comment type="similarity">
    <text evidence="2">Belongs to the nucleoporin GLFG family.</text>
</comment>